<dbReference type="InterPro" id="IPR009057">
    <property type="entry name" value="Homeodomain-like_sf"/>
</dbReference>
<dbReference type="InParanoid" id="A0A7L4YRY3"/>
<keyword evidence="2 4" id="KW-0238">DNA-binding</keyword>
<dbReference type="SUPFAM" id="SSF46689">
    <property type="entry name" value="Homeodomain-like"/>
    <property type="match status" value="1"/>
</dbReference>
<keyword evidence="3" id="KW-0804">Transcription</keyword>
<proteinExistence type="predicted"/>
<evidence type="ECO:0000256" key="3">
    <source>
        <dbReference type="ARBA" id="ARBA00023163"/>
    </source>
</evidence>
<evidence type="ECO:0000256" key="4">
    <source>
        <dbReference type="PROSITE-ProRule" id="PRU00335"/>
    </source>
</evidence>
<reference evidence="6 7" key="1">
    <citation type="journal article" date="2018" name="Int. J. Syst. Evol. Microbiol.">
        <title>Epidermidibacterium keratini gen. nov., sp. nov., a member of the family Sporichthyaceae, isolated from keratin epidermis.</title>
        <authorList>
            <person name="Lee D.G."/>
            <person name="Trujillo M.E."/>
            <person name="Kang S."/>
            <person name="Nam J.J."/>
            <person name="Kim Y.J."/>
        </authorList>
    </citation>
    <scope>NUCLEOTIDE SEQUENCE [LARGE SCALE GENOMIC DNA]</scope>
    <source>
        <strain evidence="6 7">EPI-7</strain>
    </source>
</reference>
<evidence type="ECO:0000313" key="6">
    <source>
        <dbReference type="EMBL" id="QHC01822.1"/>
    </source>
</evidence>
<dbReference type="InterPro" id="IPR001647">
    <property type="entry name" value="HTH_TetR"/>
</dbReference>
<gene>
    <name evidence="6" type="ORF">EK0264_17080</name>
</gene>
<evidence type="ECO:0000256" key="2">
    <source>
        <dbReference type="ARBA" id="ARBA00023125"/>
    </source>
</evidence>
<evidence type="ECO:0000259" key="5">
    <source>
        <dbReference type="PROSITE" id="PS50977"/>
    </source>
</evidence>
<dbReference type="Pfam" id="PF00440">
    <property type="entry name" value="TetR_N"/>
    <property type="match status" value="1"/>
</dbReference>
<dbReference type="KEGG" id="eke:EK0264_17080"/>
<dbReference type="GO" id="GO:0003677">
    <property type="term" value="F:DNA binding"/>
    <property type="evidence" value="ECO:0007669"/>
    <property type="project" value="UniProtKB-UniRule"/>
</dbReference>
<name>A0A7L4YRY3_9ACTN</name>
<dbReference type="InterPro" id="IPR036271">
    <property type="entry name" value="Tet_transcr_reg_TetR-rel_C_sf"/>
</dbReference>
<dbReference type="Gene3D" id="1.10.10.60">
    <property type="entry name" value="Homeodomain-like"/>
    <property type="match status" value="1"/>
</dbReference>
<dbReference type="RefSeq" id="WP_159546946.1">
    <property type="nucleotide sequence ID" value="NZ_CP047156.1"/>
</dbReference>
<protein>
    <submittedName>
        <fullName evidence="6">TetR family transcriptional regulator</fullName>
    </submittedName>
</protein>
<dbReference type="PROSITE" id="PS50977">
    <property type="entry name" value="HTH_TETR_2"/>
    <property type="match status" value="1"/>
</dbReference>
<feature type="DNA-binding region" description="H-T-H motif" evidence="4">
    <location>
        <begin position="32"/>
        <end position="51"/>
    </location>
</feature>
<dbReference type="OrthoDB" id="9805134at2"/>
<keyword evidence="7" id="KW-1185">Reference proteome</keyword>
<organism evidence="6 7">
    <name type="scientific">Epidermidibacterium keratini</name>
    <dbReference type="NCBI Taxonomy" id="1891644"/>
    <lineage>
        <taxon>Bacteria</taxon>
        <taxon>Bacillati</taxon>
        <taxon>Actinomycetota</taxon>
        <taxon>Actinomycetes</taxon>
        <taxon>Sporichthyales</taxon>
        <taxon>Sporichthyaceae</taxon>
        <taxon>Epidermidibacterium</taxon>
    </lineage>
</organism>
<sequence>MSTRGRPRGFDRDAALLTATRLFWARGYDGTSLSDLTAAMGISPSSFYAAFGDKKSLFAETVQGYMQRYTAIYIEAVRSPTAREAAERILRDSVDEFTDENRPMSCLVVSAAIQGGSETIDVRRTLEEHQRALETVLAERIEQDKVSGALDNGLDTAVLTGWVRTVWEGLSNQSNAGVAREQLQEIVTLAMRAWPG</sequence>
<dbReference type="PANTHER" id="PTHR47506:SF1">
    <property type="entry name" value="HTH-TYPE TRANSCRIPTIONAL REGULATOR YJDC"/>
    <property type="match status" value="1"/>
</dbReference>
<feature type="domain" description="HTH tetR-type" evidence="5">
    <location>
        <begin position="9"/>
        <end position="69"/>
    </location>
</feature>
<evidence type="ECO:0000256" key="1">
    <source>
        <dbReference type="ARBA" id="ARBA00023015"/>
    </source>
</evidence>
<accession>A0A7L4YRY3</accession>
<evidence type="ECO:0000313" key="7">
    <source>
        <dbReference type="Proteomes" id="UP000463857"/>
    </source>
</evidence>
<dbReference type="EMBL" id="CP047156">
    <property type="protein sequence ID" value="QHC01822.1"/>
    <property type="molecule type" value="Genomic_DNA"/>
</dbReference>
<dbReference type="SUPFAM" id="SSF48498">
    <property type="entry name" value="Tetracyclin repressor-like, C-terminal domain"/>
    <property type="match status" value="1"/>
</dbReference>
<dbReference type="Gene3D" id="1.10.357.10">
    <property type="entry name" value="Tetracycline Repressor, domain 2"/>
    <property type="match status" value="1"/>
</dbReference>
<dbReference type="Proteomes" id="UP000463857">
    <property type="component" value="Chromosome"/>
</dbReference>
<dbReference type="AlphaFoldDB" id="A0A7L4YRY3"/>
<dbReference type="PANTHER" id="PTHR47506">
    <property type="entry name" value="TRANSCRIPTIONAL REGULATORY PROTEIN"/>
    <property type="match status" value="1"/>
</dbReference>
<keyword evidence="1" id="KW-0805">Transcription regulation</keyword>